<dbReference type="PANTHER" id="PTHR43180">
    <property type="entry name" value="3-OXOACYL-(ACYL-CARRIER-PROTEIN) REDUCTASE (AFU_ORTHOLOGUE AFUA_6G11210)"/>
    <property type="match status" value="1"/>
</dbReference>
<dbReference type="FunFam" id="3.40.50.720:FF:000084">
    <property type="entry name" value="Short-chain dehydrogenase reductase"/>
    <property type="match status" value="1"/>
</dbReference>
<dbReference type="SUPFAM" id="SSF51735">
    <property type="entry name" value="NAD(P)-binding Rossmann-fold domains"/>
    <property type="match status" value="1"/>
</dbReference>
<feature type="domain" description="Ketoreductase" evidence="3">
    <location>
        <begin position="8"/>
        <end position="205"/>
    </location>
</feature>
<protein>
    <submittedName>
        <fullName evidence="4">3-oxoacyl-ACP reductase</fullName>
    </submittedName>
</protein>
<name>A0A2N8SLD6_STUST</name>
<dbReference type="Proteomes" id="UP000235897">
    <property type="component" value="Unassembled WGS sequence"/>
</dbReference>
<comment type="caution">
    <text evidence="4">The sequence shown here is derived from an EMBL/GenBank/DDBJ whole genome shotgun (WGS) entry which is preliminary data.</text>
</comment>
<dbReference type="AlphaFoldDB" id="A0A2N8SLD6"/>
<dbReference type="Gene3D" id="3.40.50.720">
    <property type="entry name" value="NAD(P)-binding Rossmann-like Domain"/>
    <property type="match status" value="1"/>
</dbReference>
<evidence type="ECO:0000313" key="4">
    <source>
        <dbReference type="EMBL" id="PNG03318.1"/>
    </source>
</evidence>
<dbReference type="RefSeq" id="WP_021208019.1">
    <property type="nucleotide sequence ID" value="NZ_JAMOIG010000010.1"/>
</dbReference>
<proteinExistence type="inferred from homology"/>
<dbReference type="InterPro" id="IPR036291">
    <property type="entry name" value="NAD(P)-bd_dom_sf"/>
</dbReference>
<evidence type="ECO:0000256" key="2">
    <source>
        <dbReference type="ARBA" id="ARBA00023002"/>
    </source>
</evidence>
<gene>
    <name evidence="4" type="ORF">CXL00_21325</name>
</gene>
<keyword evidence="2" id="KW-0560">Oxidoreductase</keyword>
<dbReference type="EMBL" id="POUW01000010">
    <property type="protein sequence ID" value="PNG03318.1"/>
    <property type="molecule type" value="Genomic_DNA"/>
</dbReference>
<dbReference type="PANTHER" id="PTHR43180:SF66">
    <property type="entry name" value="SHORT-CHAIN DEHYDROGENASE_REDUCTASE FAMILY PROTEIN"/>
    <property type="match status" value="1"/>
</dbReference>
<dbReference type="SMART" id="SM00822">
    <property type="entry name" value="PKS_KR"/>
    <property type="match status" value="1"/>
</dbReference>
<dbReference type="CDD" id="cd05233">
    <property type="entry name" value="SDR_c"/>
    <property type="match status" value="1"/>
</dbReference>
<evidence type="ECO:0000313" key="5">
    <source>
        <dbReference type="Proteomes" id="UP000235897"/>
    </source>
</evidence>
<organism evidence="4 5">
    <name type="scientific">Stutzerimonas stutzeri</name>
    <name type="common">Pseudomonas stutzeri</name>
    <dbReference type="NCBI Taxonomy" id="316"/>
    <lineage>
        <taxon>Bacteria</taxon>
        <taxon>Pseudomonadati</taxon>
        <taxon>Pseudomonadota</taxon>
        <taxon>Gammaproteobacteria</taxon>
        <taxon>Pseudomonadales</taxon>
        <taxon>Pseudomonadaceae</taxon>
        <taxon>Stutzerimonas</taxon>
    </lineage>
</organism>
<dbReference type="NCBIfam" id="NF005559">
    <property type="entry name" value="PRK07231.1"/>
    <property type="match status" value="1"/>
</dbReference>
<dbReference type="InterPro" id="IPR020904">
    <property type="entry name" value="Sc_DH/Rdtase_CS"/>
</dbReference>
<dbReference type="PRINTS" id="PR00081">
    <property type="entry name" value="GDHRDH"/>
</dbReference>
<accession>A0A2N8SLD6</accession>
<reference evidence="4 5" key="1">
    <citation type="submission" date="2018-01" db="EMBL/GenBank/DDBJ databases">
        <title>Denitrification phenotypes of diverse strains of Pseudomonas stutzeri.</title>
        <authorList>
            <person name="Milligan D.A."/>
            <person name="Bergaust L."/>
            <person name="Bakken L.R."/>
            <person name="Frostegard A."/>
        </authorList>
    </citation>
    <scope>NUCLEOTIDE SEQUENCE [LARGE SCALE GENOMIC DNA]</scope>
    <source>
        <strain evidence="4 5">28a3</strain>
    </source>
</reference>
<dbReference type="PRINTS" id="PR00080">
    <property type="entry name" value="SDRFAMILY"/>
</dbReference>
<dbReference type="Pfam" id="PF13561">
    <property type="entry name" value="adh_short_C2"/>
    <property type="match status" value="1"/>
</dbReference>
<evidence type="ECO:0000259" key="3">
    <source>
        <dbReference type="SMART" id="SM00822"/>
    </source>
</evidence>
<sequence>MSNRLENKVALITGAGSGIGRACAQMFAKQGAQVVVTDLYADTAERVAEDISQAGGKAIGMKVDVGREEDLAQMVEAAMTTFGRLDVLFNNAVNKNPDTARDVDFLNFNEDLFHDNMRVNVLGGVLACKHALPHMLEQGQGSIIFTSSTSSIAGEVAQFSYGASKAAVNWYVQTLAATFGKRGVRCNAILPGVVRTAALDGWANDKMVQGFVDIQNVPRLGLPEDIGAMAVYLASDESSYVNGALMRVDGGMSCTTPMVPVVRAYL</sequence>
<dbReference type="PROSITE" id="PS00061">
    <property type="entry name" value="ADH_SHORT"/>
    <property type="match status" value="1"/>
</dbReference>
<comment type="similarity">
    <text evidence="1">Belongs to the short-chain dehydrogenases/reductases (SDR) family.</text>
</comment>
<evidence type="ECO:0000256" key="1">
    <source>
        <dbReference type="ARBA" id="ARBA00006484"/>
    </source>
</evidence>
<dbReference type="OrthoDB" id="9806974at2"/>
<dbReference type="InterPro" id="IPR057326">
    <property type="entry name" value="KR_dom"/>
</dbReference>
<dbReference type="InterPro" id="IPR002347">
    <property type="entry name" value="SDR_fam"/>
</dbReference>
<dbReference type="GO" id="GO:0016491">
    <property type="term" value="F:oxidoreductase activity"/>
    <property type="evidence" value="ECO:0007669"/>
    <property type="project" value="UniProtKB-KW"/>
</dbReference>